<dbReference type="SUPFAM" id="SSF103473">
    <property type="entry name" value="MFS general substrate transporter"/>
    <property type="match status" value="1"/>
</dbReference>
<keyword evidence="1" id="KW-1133">Transmembrane helix</keyword>
<comment type="caution">
    <text evidence="2">The sequence shown here is derived from an EMBL/GenBank/DDBJ whole genome shotgun (WGS) entry which is preliminary data.</text>
</comment>
<feature type="transmembrane region" description="Helical" evidence="1">
    <location>
        <begin position="53"/>
        <end position="74"/>
    </location>
</feature>
<feature type="transmembrane region" description="Helical" evidence="1">
    <location>
        <begin position="20"/>
        <end position="41"/>
    </location>
</feature>
<keyword evidence="3" id="KW-1185">Reference proteome</keyword>
<protein>
    <submittedName>
        <fullName evidence="2">MFS transporter</fullName>
    </submittedName>
</protein>
<dbReference type="PANTHER" id="PTHR23542:SF1">
    <property type="entry name" value="MAJOR FACILITATOR SUPERFAMILY (MFS) PROFILE DOMAIN-CONTAINING PROTEIN"/>
    <property type="match status" value="1"/>
</dbReference>
<feature type="transmembrane region" description="Helical" evidence="1">
    <location>
        <begin position="259"/>
        <end position="281"/>
    </location>
</feature>
<feature type="transmembrane region" description="Helical" evidence="1">
    <location>
        <begin position="373"/>
        <end position="393"/>
    </location>
</feature>
<evidence type="ECO:0000256" key="1">
    <source>
        <dbReference type="SAM" id="Phobius"/>
    </source>
</evidence>
<feature type="transmembrane region" description="Helical" evidence="1">
    <location>
        <begin position="345"/>
        <end position="367"/>
    </location>
</feature>
<dbReference type="InterPro" id="IPR011701">
    <property type="entry name" value="MFS"/>
</dbReference>
<dbReference type="InterPro" id="IPR036259">
    <property type="entry name" value="MFS_trans_sf"/>
</dbReference>
<keyword evidence="1" id="KW-0472">Membrane</keyword>
<feature type="transmembrane region" description="Helical" evidence="1">
    <location>
        <begin position="86"/>
        <end position="114"/>
    </location>
</feature>
<keyword evidence="1" id="KW-0812">Transmembrane</keyword>
<organism evidence="2 3">
    <name type="scientific">Frankia nepalensis</name>
    <dbReference type="NCBI Taxonomy" id="1836974"/>
    <lineage>
        <taxon>Bacteria</taxon>
        <taxon>Bacillati</taxon>
        <taxon>Actinomycetota</taxon>
        <taxon>Actinomycetes</taxon>
        <taxon>Frankiales</taxon>
        <taxon>Frankiaceae</taxon>
        <taxon>Frankia</taxon>
    </lineage>
</organism>
<evidence type="ECO:0000313" key="3">
    <source>
        <dbReference type="Proteomes" id="UP000604475"/>
    </source>
</evidence>
<dbReference type="RefSeq" id="WP_202999375.1">
    <property type="nucleotide sequence ID" value="NZ_JADWYU010000098.1"/>
</dbReference>
<dbReference type="Proteomes" id="UP000604475">
    <property type="component" value="Unassembled WGS sequence"/>
</dbReference>
<dbReference type="CDD" id="cd06174">
    <property type="entry name" value="MFS"/>
    <property type="match status" value="1"/>
</dbReference>
<sequence>MAMDAYRRVLARPGVRRVLVISSLARVPLTAMSIVLTLRVVLPADEGGLGLGYTAAGVVVALFSVGSAVGAPVVGRGIDRHGMRAALLVTAAGQAVFWSVATVLSFALLAPAAFAGGLVMLPAYTVGRQALAELVPDAERQAALALDAVSVDAAYGLGPLLGVVVTTQASPVAALVMLAAALPLAGVALAAAVAPLSRGASGTGVTGAATSREPPVPIRSWLRPPVAAVLLVAVGSTLTLAGTDVAMTASMRDFGALKLLGLVALLWTLGSLAGGLVYGALRRGVHPLVLLAALAALTAPVALAPSWGWLAALLVPAGLCCAPVLSAGADRLVQVTPPSARGTVLGCYASALSVGNLIGAPLIGAVIDHGAPAHGYVAVGLAGGALALAAFALDPRGLTGRHVAFTSATDTTAEPRVEPASP</sequence>
<feature type="transmembrane region" description="Helical" evidence="1">
    <location>
        <begin position="226"/>
        <end position="247"/>
    </location>
</feature>
<feature type="transmembrane region" description="Helical" evidence="1">
    <location>
        <begin position="172"/>
        <end position="194"/>
    </location>
</feature>
<dbReference type="PANTHER" id="PTHR23542">
    <property type="match status" value="1"/>
</dbReference>
<dbReference type="GO" id="GO:0022857">
    <property type="term" value="F:transmembrane transporter activity"/>
    <property type="evidence" value="ECO:0007669"/>
    <property type="project" value="InterPro"/>
</dbReference>
<dbReference type="EMBL" id="JAEACQ010000161">
    <property type="protein sequence ID" value="MBL7627557.1"/>
    <property type="molecule type" value="Genomic_DNA"/>
</dbReference>
<gene>
    <name evidence="2" type="ORF">I7412_10315</name>
</gene>
<name>A0A937UN50_9ACTN</name>
<feature type="transmembrane region" description="Helical" evidence="1">
    <location>
        <begin position="313"/>
        <end position="333"/>
    </location>
</feature>
<dbReference type="AlphaFoldDB" id="A0A937UN50"/>
<dbReference type="Pfam" id="PF07690">
    <property type="entry name" value="MFS_1"/>
    <property type="match status" value="1"/>
</dbReference>
<proteinExistence type="predicted"/>
<evidence type="ECO:0000313" key="2">
    <source>
        <dbReference type="EMBL" id="MBL7627557.1"/>
    </source>
</evidence>
<reference evidence="2" key="1">
    <citation type="submission" date="2020-12" db="EMBL/GenBank/DDBJ databases">
        <title>Genomic characterization of non-nitrogen-fixing Frankia strains.</title>
        <authorList>
            <person name="Carlos-Shanley C."/>
            <person name="Guerra T."/>
            <person name="Hahn D."/>
        </authorList>
    </citation>
    <scope>NUCLEOTIDE SEQUENCE</scope>
    <source>
        <strain evidence="2">CN6</strain>
    </source>
</reference>
<dbReference type="Gene3D" id="1.20.1250.20">
    <property type="entry name" value="MFS general substrate transporter like domains"/>
    <property type="match status" value="1"/>
</dbReference>
<accession>A0A937UN50</accession>